<dbReference type="SMART" id="SM00219">
    <property type="entry name" value="TyrKc"/>
    <property type="match status" value="1"/>
</dbReference>
<keyword evidence="1 3" id="KW-0547">Nucleotide-binding</keyword>
<dbReference type="GO" id="GO:0005524">
    <property type="term" value="F:ATP binding"/>
    <property type="evidence" value="ECO:0007669"/>
    <property type="project" value="UniProtKB-UniRule"/>
</dbReference>
<dbReference type="InterPro" id="IPR000719">
    <property type="entry name" value="Prot_kinase_dom"/>
</dbReference>
<evidence type="ECO:0000313" key="6">
    <source>
        <dbReference type="EMBL" id="CAD5231889.1"/>
    </source>
</evidence>
<dbReference type="InterPro" id="IPR050198">
    <property type="entry name" value="Non-receptor_tyrosine_kinases"/>
</dbReference>
<gene>
    <name evidence="6" type="ORF">BXYJ_LOCUS11980</name>
</gene>
<dbReference type="InterPro" id="IPR001245">
    <property type="entry name" value="Ser-Thr/Tyr_kinase_cat_dom"/>
</dbReference>
<evidence type="ECO:0000259" key="5">
    <source>
        <dbReference type="PROSITE" id="PS50011"/>
    </source>
</evidence>
<feature type="binding site" evidence="3">
    <location>
        <position position="58"/>
    </location>
    <ligand>
        <name>ATP</name>
        <dbReference type="ChEBI" id="CHEBI:30616"/>
    </ligand>
</feature>
<dbReference type="PROSITE" id="PS00109">
    <property type="entry name" value="PROTEIN_KINASE_TYR"/>
    <property type="match status" value="1"/>
</dbReference>
<dbReference type="Proteomes" id="UP000582659">
    <property type="component" value="Unassembled WGS sequence"/>
</dbReference>
<dbReference type="PANTHER" id="PTHR24418">
    <property type="entry name" value="TYROSINE-PROTEIN KINASE"/>
    <property type="match status" value="1"/>
</dbReference>
<name>A0A1I7RRW1_BURXY</name>
<dbReference type="InterPro" id="IPR020635">
    <property type="entry name" value="Tyr_kinase_cat_dom"/>
</dbReference>
<dbReference type="InterPro" id="IPR017441">
    <property type="entry name" value="Protein_kinase_ATP_BS"/>
</dbReference>
<evidence type="ECO:0000256" key="2">
    <source>
        <dbReference type="ARBA" id="ARBA00022840"/>
    </source>
</evidence>
<evidence type="ECO:0000313" key="10">
    <source>
        <dbReference type="WBParaSite" id="BXY_0345900.1"/>
    </source>
</evidence>
<dbReference type="WBParaSite" id="BXY_0345900.1">
    <property type="protein sequence ID" value="BXY_0345900.1"/>
    <property type="gene ID" value="BXY_0345900"/>
</dbReference>
<dbReference type="AlphaFoldDB" id="A0A1I7RRW1"/>
<evidence type="ECO:0000256" key="3">
    <source>
        <dbReference type="PROSITE-ProRule" id="PRU10141"/>
    </source>
</evidence>
<dbReference type="Proteomes" id="UP000095284">
    <property type="component" value="Unplaced"/>
</dbReference>
<feature type="region of interest" description="Disordered" evidence="4">
    <location>
        <begin position="363"/>
        <end position="439"/>
    </location>
</feature>
<dbReference type="CDD" id="cd00192">
    <property type="entry name" value="PTKc"/>
    <property type="match status" value="1"/>
</dbReference>
<evidence type="ECO:0000313" key="9">
    <source>
        <dbReference type="Proteomes" id="UP000659654"/>
    </source>
</evidence>
<dbReference type="PRINTS" id="PR00109">
    <property type="entry name" value="TYRKINASE"/>
</dbReference>
<evidence type="ECO:0000313" key="8">
    <source>
        <dbReference type="Proteomes" id="UP000095284"/>
    </source>
</evidence>
<reference evidence="7" key="2">
    <citation type="submission" date="2020-08" db="EMBL/GenBank/DDBJ databases">
        <authorList>
            <person name="Kikuchi T."/>
        </authorList>
    </citation>
    <scope>NUCLEOTIDE SEQUENCE</scope>
    <source>
        <strain evidence="6">Ka4C1</strain>
    </source>
</reference>
<dbReference type="Pfam" id="PF07714">
    <property type="entry name" value="PK_Tyr_Ser-Thr"/>
    <property type="match status" value="1"/>
</dbReference>
<organism evidence="8 10">
    <name type="scientific">Bursaphelenchus xylophilus</name>
    <name type="common">Pinewood nematode worm</name>
    <name type="synonym">Aphelenchoides xylophilus</name>
    <dbReference type="NCBI Taxonomy" id="6326"/>
    <lineage>
        <taxon>Eukaryota</taxon>
        <taxon>Metazoa</taxon>
        <taxon>Ecdysozoa</taxon>
        <taxon>Nematoda</taxon>
        <taxon>Chromadorea</taxon>
        <taxon>Rhabditida</taxon>
        <taxon>Tylenchina</taxon>
        <taxon>Tylenchomorpha</taxon>
        <taxon>Aphelenchoidea</taxon>
        <taxon>Aphelenchoididae</taxon>
        <taxon>Bursaphelenchus</taxon>
    </lineage>
</organism>
<evidence type="ECO:0000313" key="7">
    <source>
        <dbReference type="EMBL" id="CAG9123438.1"/>
    </source>
</evidence>
<keyword evidence="9" id="KW-1185">Reference proteome</keyword>
<feature type="compositionally biased region" description="Basic and acidic residues" evidence="4">
    <location>
        <begin position="409"/>
        <end position="430"/>
    </location>
</feature>
<feature type="compositionally biased region" description="Polar residues" evidence="4">
    <location>
        <begin position="398"/>
        <end position="408"/>
    </location>
</feature>
<dbReference type="EMBL" id="CAJFCV020000005">
    <property type="protein sequence ID" value="CAG9123438.1"/>
    <property type="molecule type" value="Genomic_DNA"/>
</dbReference>
<feature type="domain" description="Protein kinase" evidence="5">
    <location>
        <begin position="26"/>
        <end position="296"/>
    </location>
</feature>
<dbReference type="InterPro" id="IPR008266">
    <property type="entry name" value="Tyr_kinase_AS"/>
</dbReference>
<dbReference type="SUPFAM" id="SSF56112">
    <property type="entry name" value="Protein kinase-like (PK-like)"/>
    <property type="match status" value="1"/>
</dbReference>
<protein>
    <submittedName>
        <fullName evidence="6">(pine wood nematode) hypothetical protein</fullName>
    </submittedName>
    <submittedName>
        <fullName evidence="10">Protein kinase domain-containing protein</fullName>
    </submittedName>
</protein>
<keyword evidence="2 3" id="KW-0067">ATP-binding</keyword>
<feature type="compositionally biased region" description="Basic and acidic residues" evidence="4">
    <location>
        <begin position="372"/>
        <end position="395"/>
    </location>
</feature>
<proteinExistence type="predicted"/>
<dbReference type="Proteomes" id="UP000659654">
    <property type="component" value="Unassembled WGS sequence"/>
</dbReference>
<dbReference type="GO" id="GO:0004713">
    <property type="term" value="F:protein tyrosine kinase activity"/>
    <property type="evidence" value="ECO:0007669"/>
    <property type="project" value="InterPro"/>
</dbReference>
<evidence type="ECO:0000256" key="4">
    <source>
        <dbReference type="SAM" id="MobiDB-lite"/>
    </source>
</evidence>
<dbReference type="PROSITE" id="PS00107">
    <property type="entry name" value="PROTEIN_KINASE_ATP"/>
    <property type="match status" value="1"/>
</dbReference>
<dbReference type="InterPro" id="IPR011009">
    <property type="entry name" value="Kinase-like_dom_sf"/>
</dbReference>
<accession>A0A1I7RRW1</accession>
<dbReference type="SMR" id="A0A1I7RRW1"/>
<reference evidence="10" key="1">
    <citation type="submission" date="2016-11" db="UniProtKB">
        <authorList>
            <consortium name="WormBaseParasite"/>
        </authorList>
    </citation>
    <scope>IDENTIFICATION</scope>
</reference>
<dbReference type="OrthoDB" id="3256376at2759"/>
<dbReference type="PROSITE" id="PS50011">
    <property type="entry name" value="PROTEIN_KINASE_DOM"/>
    <property type="match status" value="1"/>
</dbReference>
<dbReference type="EMBL" id="CAJFDI010000005">
    <property type="protein sequence ID" value="CAD5231889.1"/>
    <property type="molecule type" value="Genomic_DNA"/>
</dbReference>
<dbReference type="Gene3D" id="1.10.510.10">
    <property type="entry name" value="Transferase(Phosphotransferase) domain 1"/>
    <property type="match status" value="1"/>
</dbReference>
<dbReference type="eggNOG" id="KOG0194">
    <property type="taxonomic scope" value="Eukaryota"/>
</dbReference>
<sequence>MKKSTSHGPMDEVPEEFRVKSNDVTVYKDKHIGAGNFADVFKGTYHKKGIKSSEVAVKVIRTGAAITPFGKETTPAWLQEIRNEAMVMTLFDHEHLIQLFGYSDVEMDATSFQPPFIVLEYCQGGSLDVYLQTTKNICVGERVQYLKEVASGMKFLEKEKIVHRDLASRNVLINNCGVLKISDFGLSRSPNVKEVPDSTHTQIPIRWMAPETLKRSPNFDNKSDMWAFGVFIYEIFTGGKKPWPNKPVKWIATQIRKYQMPNLPSNVPRAIRDIIVQKCWVKAEDRWTFSQLHSVLCLLLCSVFTSSKVSMFGYLEKKGVSITCKVREKQERWVSDIVAIEWLNDERELPRYDTIPCRPAEGNCGISKKSKSSRDGKREQRIHQSKKDLTSREVTKTPAISTTTSQGSSEDRNKESDDGKKRKALSENNRRSSNNRQAR</sequence>
<evidence type="ECO:0000256" key="1">
    <source>
        <dbReference type="ARBA" id="ARBA00022741"/>
    </source>
</evidence>